<organism evidence="1 2">
    <name type="scientific">Arsukibacterium indicum</name>
    <dbReference type="NCBI Taxonomy" id="2848612"/>
    <lineage>
        <taxon>Bacteria</taxon>
        <taxon>Pseudomonadati</taxon>
        <taxon>Pseudomonadota</taxon>
        <taxon>Gammaproteobacteria</taxon>
        <taxon>Chromatiales</taxon>
        <taxon>Chromatiaceae</taxon>
        <taxon>Arsukibacterium</taxon>
    </lineage>
</organism>
<keyword evidence="2" id="KW-1185">Reference proteome</keyword>
<dbReference type="EMBL" id="JAHRID010000007">
    <property type="protein sequence ID" value="MBV2130445.1"/>
    <property type="molecule type" value="Genomic_DNA"/>
</dbReference>
<name>A0ABS6MNQ0_9GAMM</name>
<sequence length="57" mass="6620">MFSTVELRHIRLCLVRQIAAERAELLKLDEDSVEYMEKANDLMVLDSIIAKIDREQG</sequence>
<accession>A0ABS6MNQ0</accession>
<comment type="caution">
    <text evidence="1">The sequence shown here is derived from an EMBL/GenBank/DDBJ whole genome shotgun (WGS) entry which is preliminary data.</text>
</comment>
<dbReference type="Proteomes" id="UP000704611">
    <property type="component" value="Unassembled WGS sequence"/>
</dbReference>
<protein>
    <submittedName>
        <fullName evidence="1">Uncharacterized protein</fullName>
    </submittedName>
</protein>
<reference evidence="1 2" key="1">
    <citation type="submission" date="2021-06" db="EMBL/GenBank/DDBJ databases">
        <title>Rheinheimera indica sp. nov., isolated from deep-sea sediment.</title>
        <authorList>
            <person name="Wang Z."/>
            <person name="Zhang X.-Y."/>
        </authorList>
    </citation>
    <scope>NUCLEOTIDE SEQUENCE [LARGE SCALE GENOMIC DNA]</scope>
    <source>
        <strain evidence="1 2">SM2107</strain>
    </source>
</reference>
<dbReference type="RefSeq" id="WP_217670667.1">
    <property type="nucleotide sequence ID" value="NZ_JAHRID010000007.1"/>
</dbReference>
<evidence type="ECO:0000313" key="2">
    <source>
        <dbReference type="Proteomes" id="UP000704611"/>
    </source>
</evidence>
<proteinExistence type="predicted"/>
<evidence type="ECO:0000313" key="1">
    <source>
        <dbReference type="EMBL" id="MBV2130445.1"/>
    </source>
</evidence>
<gene>
    <name evidence="1" type="ORF">KQY15_15220</name>
</gene>